<organism evidence="2 3">
    <name type="scientific">Cupriavidus pampae</name>
    <dbReference type="NCBI Taxonomy" id="659251"/>
    <lineage>
        <taxon>Bacteria</taxon>
        <taxon>Pseudomonadati</taxon>
        <taxon>Pseudomonadota</taxon>
        <taxon>Betaproteobacteria</taxon>
        <taxon>Burkholderiales</taxon>
        <taxon>Burkholderiaceae</taxon>
        <taxon>Cupriavidus</taxon>
    </lineage>
</organism>
<dbReference type="EMBL" id="CAJZAG010000012">
    <property type="protein sequence ID" value="CAG9183939.1"/>
    <property type="molecule type" value="Genomic_DNA"/>
</dbReference>
<name>A0ABN7ZD95_9BURK</name>
<keyword evidence="1" id="KW-0472">Membrane</keyword>
<dbReference type="Proteomes" id="UP000706525">
    <property type="component" value="Unassembled WGS sequence"/>
</dbReference>
<gene>
    <name evidence="2" type="ORF">LMG32289_05467</name>
</gene>
<keyword evidence="1" id="KW-0812">Transmembrane</keyword>
<evidence type="ECO:0000256" key="1">
    <source>
        <dbReference type="SAM" id="Phobius"/>
    </source>
</evidence>
<keyword evidence="1" id="KW-1133">Transmembrane helix</keyword>
<accession>A0ABN7ZD95</accession>
<sequence length="103" mass="10798">MSFMHRFVLAALYLAVLVIVGLFIALGFHFYHLQQDGEAHKAAPSAVANTAAKSQPATLDAASLCFEDGKPFSVGAVAHGRECRAVAGRPTWVSVSATGPSGR</sequence>
<protein>
    <submittedName>
        <fullName evidence="2">Uncharacterized protein</fullName>
    </submittedName>
</protein>
<reference evidence="2 3" key="1">
    <citation type="submission" date="2021-08" db="EMBL/GenBank/DDBJ databases">
        <authorList>
            <person name="Peeters C."/>
        </authorList>
    </citation>
    <scope>NUCLEOTIDE SEQUENCE [LARGE SCALE GENOMIC DNA]</scope>
    <source>
        <strain evidence="2 3">LMG 32289</strain>
    </source>
</reference>
<keyword evidence="3" id="KW-1185">Reference proteome</keyword>
<comment type="caution">
    <text evidence="2">The sequence shown here is derived from an EMBL/GenBank/DDBJ whole genome shotgun (WGS) entry which is preliminary data.</text>
</comment>
<feature type="transmembrane region" description="Helical" evidence="1">
    <location>
        <begin position="7"/>
        <end position="31"/>
    </location>
</feature>
<dbReference type="RefSeq" id="WP_223994089.1">
    <property type="nucleotide sequence ID" value="NZ_CAJZAG010000012.1"/>
</dbReference>
<proteinExistence type="predicted"/>
<evidence type="ECO:0000313" key="3">
    <source>
        <dbReference type="Proteomes" id="UP000706525"/>
    </source>
</evidence>
<evidence type="ECO:0000313" key="2">
    <source>
        <dbReference type="EMBL" id="CAG9183939.1"/>
    </source>
</evidence>